<proteinExistence type="predicted"/>
<comment type="caution">
    <text evidence="1">The sequence shown here is derived from an EMBL/GenBank/DDBJ whole genome shotgun (WGS) entry which is preliminary data.</text>
</comment>
<gene>
    <name evidence="1" type="ORF">VMF7928_03228</name>
</gene>
<accession>A0ABM9A6U0</accession>
<evidence type="ECO:0000313" key="1">
    <source>
        <dbReference type="EMBL" id="CAH0540907.1"/>
    </source>
</evidence>
<sequence>MKVNLTEQQIKLLEWMKEGNAFNRCSDYGPSNGVIRERRKMPIRLHTRAVHRLLQQGLIRYEPYFAFGIRWDKFEITDKGRIAICQK</sequence>
<dbReference type="RefSeq" id="WP_237362715.1">
    <property type="nucleotide sequence ID" value="NZ_CAKLDM010000002.1"/>
</dbReference>
<organism evidence="1 2">
    <name type="scientific">Vibrio marisflavi CECT 7928</name>
    <dbReference type="NCBI Taxonomy" id="634439"/>
    <lineage>
        <taxon>Bacteria</taxon>
        <taxon>Pseudomonadati</taxon>
        <taxon>Pseudomonadota</taxon>
        <taxon>Gammaproteobacteria</taxon>
        <taxon>Vibrionales</taxon>
        <taxon>Vibrionaceae</taxon>
        <taxon>Vibrio</taxon>
    </lineage>
</organism>
<evidence type="ECO:0000313" key="2">
    <source>
        <dbReference type="Proteomes" id="UP000838748"/>
    </source>
</evidence>
<keyword evidence="2" id="KW-1185">Reference proteome</keyword>
<name>A0ABM9A6U0_9VIBR</name>
<dbReference type="EMBL" id="CAKLDM010000002">
    <property type="protein sequence ID" value="CAH0540907.1"/>
    <property type="molecule type" value="Genomic_DNA"/>
</dbReference>
<protein>
    <submittedName>
        <fullName evidence="1">Uncharacterized protein</fullName>
    </submittedName>
</protein>
<dbReference type="Proteomes" id="UP000838748">
    <property type="component" value="Unassembled WGS sequence"/>
</dbReference>
<reference evidence="1" key="1">
    <citation type="submission" date="2021-11" db="EMBL/GenBank/DDBJ databases">
        <authorList>
            <person name="Rodrigo-Torres L."/>
            <person name="Arahal R. D."/>
            <person name="Lucena T."/>
        </authorList>
    </citation>
    <scope>NUCLEOTIDE SEQUENCE</scope>
    <source>
        <strain evidence="1">CECT 7928</strain>
    </source>
</reference>